<evidence type="ECO:0000256" key="5">
    <source>
        <dbReference type="ARBA" id="ARBA00022719"/>
    </source>
</evidence>
<dbReference type="EMBL" id="JBFPJR010000009">
    <property type="protein sequence ID" value="MEX0427411.1"/>
    <property type="molecule type" value="Genomic_DNA"/>
</dbReference>
<gene>
    <name evidence="10 11" type="primary">nuoK</name>
    <name evidence="11" type="ORF">AB3X52_07270</name>
</gene>
<keyword evidence="8 10" id="KW-0520">NAD</keyword>
<comment type="subcellular location">
    <subcellularLocation>
        <location evidence="10">Cell membrane</location>
        <topology evidence="10">Multi-pass membrane protein</topology>
    </subcellularLocation>
    <subcellularLocation>
        <location evidence="1">Membrane</location>
        <topology evidence="1">Multi-pass membrane protein</topology>
    </subcellularLocation>
</comment>
<evidence type="ECO:0000256" key="8">
    <source>
        <dbReference type="ARBA" id="ARBA00023027"/>
    </source>
</evidence>
<dbReference type="PANTHER" id="PTHR11434:SF21">
    <property type="entry name" value="NADH DEHYDROGENASE SUBUNIT 4L-RELATED"/>
    <property type="match status" value="1"/>
</dbReference>
<organism evidence="11 12">
    <name type="scientific">Nocardioides eburneus</name>
    <dbReference type="NCBI Taxonomy" id="3231482"/>
    <lineage>
        <taxon>Bacteria</taxon>
        <taxon>Bacillati</taxon>
        <taxon>Actinomycetota</taxon>
        <taxon>Actinomycetes</taxon>
        <taxon>Propionibacteriales</taxon>
        <taxon>Nocardioidaceae</taxon>
        <taxon>Nocardioides</taxon>
    </lineage>
</organism>
<evidence type="ECO:0000256" key="10">
    <source>
        <dbReference type="HAMAP-Rule" id="MF_01456"/>
    </source>
</evidence>
<keyword evidence="6 10" id="KW-1278">Translocase</keyword>
<keyword evidence="7 10" id="KW-1133">Transmembrane helix</keyword>
<feature type="transmembrane region" description="Helical" evidence="10">
    <location>
        <begin position="29"/>
        <end position="49"/>
    </location>
</feature>
<keyword evidence="10" id="KW-1003">Cell membrane</keyword>
<keyword evidence="3 10" id="KW-0813">Transport</keyword>
<comment type="subunit">
    <text evidence="10">NDH-1 is composed of 14 different subunits. Subunits NuoA, H, J, K, L, M, N constitute the membrane sector of the complex.</text>
</comment>
<comment type="catalytic activity">
    <reaction evidence="10">
        <text>a quinone + NADH + 5 H(+)(in) = a quinol + NAD(+) + 4 H(+)(out)</text>
        <dbReference type="Rhea" id="RHEA:57888"/>
        <dbReference type="ChEBI" id="CHEBI:15378"/>
        <dbReference type="ChEBI" id="CHEBI:24646"/>
        <dbReference type="ChEBI" id="CHEBI:57540"/>
        <dbReference type="ChEBI" id="CHEBI:57945"/>
        <dbReference type="ChEBI" id="CHEBI:132124"/>
    </reaction>
</comment>
<protein>
    <recommendedName>
        <fullName evidence="10">NADH-quinone oxidoreductase subunit K</fullName>
        <ecNumber evidence="10">7.1.1.-</ecNumber>
    </recommendedName>
    <alternativeName>
        <fullName evidence="10">NADH dehydrogenase I subunit K</fullName>
    </alternativeName>
    <alternativeName>
        <fullName evidence="10">NDH-1 subunit K</fullName>
    </alternativeName>
</protein>
<keyword evidence="11" id="KW-0560">Oxidoreductase</keyword>
<keyword evidence="5 10" id="KW-0874">Quinone</keyword>
<dbReference type="RefSeq" id="WP_367992763.1">
    <property type="nucleotide sequence ID" value="NZ_JBFPJR010000009.1"/>
</dbReference>
<evidence type="ECO:0000256" key="6">
    <source>
        <dbReference type="ARBA" id="ARBA00022967"/>
    </source>
</evidence>
<feature type="transmembrane region" description="Helical" evidence="10">
    <location>
        <begin position="6"/>
        <end position="24"/>
    </location>
</feature>
<evidence type="ECO:0000313" key="11">
    <source>
        <dbReference type="EMBL" id="MEX0427411.1"/>
    </source>
</evidence>
<dbReference type="GO" id="GO:0050136">
    <property type="term" value="F:NADH dehydrogenase (quinone) (non-electrogenic) activity"/>
    <property type="evidence" value="ECO:0007669"/>
    <property type="project" value="UniProtKB-EC"/>
</dbReference>
<dbReference type="HAMAP" id="MF_01456">
    <property type="entry name" value="NDH1_NuoK"/>
    <property type="match status" value="1"/>
</dbReference>
<evidence type="ECO:0000256" key="1">
    <source>
        <dbReference type="ARBA" id="ARBA00004141"/>
    </source>
</evidence>
<dbReference type="Proteomes" id="UP001556631">
    <property type="component" value="Unassembled WGS sequence"/>
</dbReference>
<evidence type="ECO:0000256" key="9">
    <source>
        <dbReference type="ARBA" id="ARBA00023136"/>
    </source>
</evidence>
<dbReference type="NCBIfam" id="NF004320">
    <property type="entry name" value="PRK05715.1-2"/>
    <property type="match status" value="1"/>
</dbReference>
<accession>A0ABV3SWU5</accession>
<reference evidence="11 12" key="1">
    <citation type="submission" date="2024-07" db="EMBL/GenBank/DDBJ databases">
        <authorList>
            <person name="Lee S."/>
            <person name="Kang M."/>
        </authorList>
    </citation>
    <scope>NUCLEOTIDE SEQUENCE [LARGE SCALE GENOMIC DNA]</scope>
    <source>
        <strain evidence="11 12">DS6</strain>
    </source>
</reference>
<keyword evidence="12" id="KW-1185">Reference proteome</keyword>
<dbReference type="Gene3D" id="1.10.287.3510">
    <property type="match status" value="1"/>
</dbReference>
<dbReference type="EC" id="7.1.1.-" evidence="10"/>
<dbReference type="InterPro" id="IPR001133">
    <property type="entry name" value="NADH_UbQ_OxRdtase_chain4L/K"/>
</dbReference>
<dbReference type="Pfam" id="PF00420">
    <property type="entry name" value="Oxidored_q2"/>
    <property type="match status" value="1"/>
</dbReference>
<dbReference type="InterPro" id="IPR039428">
    <property type="entry name" value="NUOK/Mnh_C1-like"/>
</dbReference>
<evidence type="ECO:0000256" key="3">
    <source>
        <dbReference type="ARBA" id="ARBA00022448"/>
    </source>
</evidence>
<evidence type="ECO:0000256" key="4">
    <source>
        <dbReference type="ARBA" id="ARBA00022692"/>
    </source>
</evidence>
<name>A0ABV3SWU5_9ACTN</name>
<comment type="function">
    <text evidence="10">NDH-1 shuttles electrons from NADH, via FMN and iron-sulfur (Fe-S) centers, to quinones in the respiratory chain. The immediate electron acceptor for the enzyme in this species is believed to be a menaquinone. Couples the redox reaction to proton translocation (for every two electrons transferred, four hydrogen ions are translocated across the cytoplasmic membrane), and thus conserves the redox energy in a proton gradient.</text>
</comment>
<feature type="transmembrane region" description="Helical" evidence="10">
    <location>
        <begin position="61"/>
        <end position="84"/>
    </location>
</feature>
<keyword evidence="4 10" id="KW-0812">Transmembrane</keyword>
<evidence type="ECO:0000256" key="7">
    <source>
        <dbReference type="ARBA" id="ARBA00022989"/>
    </source>
</evidence>
<sequence>MDTVTPYVVLSSILFTIGAVGVLVRRNALVVFMCVELMLNAANLALVAFSKSSGNLDGQVAAFFVMVVAAAEVVVGLAIIMTIFRTRQTASVDEPRQLKW</sequence>
<comment type="similarity">
    <text evidence="2 10">Belongs to the complex I subunit 4L family.</text>
</comment>
<evidence type="ECO:0000313" key="12">
    <source>
        <dbReference type="Proteomes" id="UP001556631"/>
    </source>
</evidence>
<dbReference type="PANTHER" id="PTHR11434">
    <property type="entry name" value="NADH-UBIQUINONE OXIDOREDUCTASE SUBUNIT ND4L"/>
    <property type="match status" value="1"/>
</dbReference>
<keyword evidence="9 10" id="KW-0472">Membrane</keyword>
<evidence type="ECO:0000256" key="2">
    <source>
        <dbReference type="ARBA" id="ARBA00010519"/>
    </source>
</evidence>
<proteinExistence type="inferred from homology"/>
<comment type="caution">
    <text evidence="11">The sequence shown here is derived from an EMBL/GenBank/DDBJ whole genome shotgun (WGS) entry which is preliminary data.</text>
</comment>
<dbReference type="NCBIfam" id="NF004321">
    <property type="entry name" value="PRK05715.1-3"/>
    <property type="match status" value="1"/>
</dbReference>